<dbReference type="InterPro" id="IPR006121">
    <property type="entry name" value="HMA_dom"/>
</dbReference>
<keyword evidence="11 17" id="KW-1133">Transmembrane helix</keyword>
<evidence type="ECO:0000256" key="9">
    <source>
        <dbReference type="ARBA" id="ARBA00022840"/>
    </source>
</evidence>
<dbReference type="PROSITE" id="PS00154">
    <property type="entry name" value="ATPASE_E1_E2"/>
    <property type="match status" value="1"/>
</dbReference>
<dbReference type="PRINTS" id="PR00119">
    <property type="entry name" value="CATATPASE"/>
</dbReference>
<dbReference type="SFLD" id="SFLDG00002">
    <property type="entry name" value="C1.7:_P-type_atpase_like"/>
    <property type="match status" value="1"/>
</dbReference>
<feature type="transmembrane region" description="Helical" evidence="17">
    <location>
        <begin position="183"/>
        <end position="203"/>
    </location>
</feature>
<evidence type="ECO:0000256" key="2">
    <source>
        <dbReference type="ARBA" id="ARBA00006024"/>
    </source>
</evidence>
<evidence type="ECO:0000259" key="18">
    <source>
        <dbReference type="PROSITE" id="PS50846"/>
    </source>
</evidence>
<dbReference type="GO" id="GO:0005886">
    <property type="term" value="C:plasma membrane"/>
    <property type="evidence" value="ECO:0007669"/>
    <property type="project" value="UniProtKB-SubCell"/>
</dbReference>
<dbReference type="GO" id="GO:0005524">
    <property type="term" value="F:ATP binding"/>
    <property type="evidence" value="ECO:0007669"/>
    <property type="project" value="UniProtKB-KW"/>
</dbReference>
<keyword evidence="14 17" id="KW-0472">Membrane</keyword>
<evidence type="ECO:0000256" key="4">
    <source>
        <dbReference type="ARBA" id="ARBA00022448"/>
    </source>
</evidence>
<dbReference type="CDD" id="cd00371">
    <property type="entry name" value="HMA"/>
    <property type="match status" value="1"/>
</dbReference>
<evidence type="ECO:0000256" key="1">
    <source>
        <dbReference type="ARBA" id="ARBA00004651"/>
    </source>
</evidence>
<dbReference type="FunFam" id="3.40.50.1000:FF:000144">
    <property type="entry name" value="copper-transporting ATPase 1 isoform X2"/>
    <property type="match status" value="1"/>
</dbReference>
<dbReference type="GO" id="GO:0043682">
    <property type="term" value="F:P-type divalent copper transporter activity"/>
    <property type="evidence" value="ECO:0007669"/>
    <property type="project" value="TreeGrafter"/>
</dbReference>
<evidence type="ECO:0000256" key="13">
    <source>
        <dbReference type="ARBA" id="ARBA00023065"/>
    </source>
</evidence>
<feature type="domain" description="HMA" evidence="18">
    <location>
        <begin position="22"/>
        <end position="88"/>
    </location>
</feature>
<comment type="caution">
    <text evidence="19">The sequence shown here is derived from an EMBL/GenBank/DDBJ whole genome shotgun (WGS) entry which is preliminary data.</text>
</comment>
<dbReference type="InterPro" id="IPR036163">
    <property type="entry name" value="HMA_dom_sf"/>
</dbReference>
<dbReference type="InterPro" id="IPR018303">
    <property type="entry name" value="ATPase_P-typ_P_site"/>
</dbReference>
<feature type="transmembrane region" description="Helical" evidence="17">
    <location>
        <begin position="819"/>
        <end position="842"/>
    </location>
</feature>
<dbReference type="FunFam" id="3.30.70.100:FF:000001">
    <property type="entry name" value="ATPase copper transporting beta"/>
    <property type="match status" value="1"/>
</dbReference>
<keyword evidence="8" id="KW-0187">Copper transport</keyword>
<keyword evidence="5 17" id="KW-0812">Transmembrane</keyword>
<comment type="subcellular location">
    <subcellularLocation>
        <location evidence="1">Cell membrane</location>
        <topology evidence="1">Multi-pass membrane protein</topology>
    </subcellularLocation>
</comment>
<evidence type="ECO:0000256" key="16">
    <source>
        <dbReference type="SAM" id="MobiDB-lite"/>
    </source>
</evidence>
<dbReference type="InterPro" id="IPR001757">
    <property type="entry name" value="P_typ_ATPase"/>
</dbReference>
<dbReference type="SUPFAM" id="SSF55008">
    <property type="entry name" value="HMA, heavy metal-associated domain"/>
    <property type="match status" value="1"/>
</dbReference>
<evidence type="ECO:0000256" key="10">
    <source>
        <dbReference type="ARBA" id="ARBA00022967"/>
    </source>
</evidence>
<accession>A0AB37UNZ9</accession>
<feature type="transmembrane region" description="Helical" evidence="17">
    <location>
        <begin position="118"/>
        <end position="134"/>
    </location>
</feature>
<dbReference type="GO" id="GO:0140581">
    <property type="term" value="F:P-type monovalent copper transporter activity"/>
    <property type="evidence" value="ECO:0007669"/>
    <property type="project" value="UniProtKB-EC"/>
</dbReference>
<dbReference type="FunFam" id="2.70.150.10:FF:000002">
    <property type="entry name" value="Copper-transporting ATPase 1, putative"/>
    <property type="match status" value="1"/>
</dbReference>
<sequence length="878" mass="93026">MQLVPKTEPQPVDTSAIATSTESITLDVQGMKCAGCVKTVEKQLSQHPGVISACVNLVTEVAVVECETGAVEPAALAERLTAAGFTTQARTAETAQTNVGEDVEEKHRQKMRSAQRQLTVASILLVLSSIGHLSELGGPVLPILSNIWFHCGLATVTLLLPAREILVDGWRGLRHNAPNMNTLVGLGALTAYTASLIALLFPQLGWECFFDEPVMLLGFILLGRTLEQQARGRAATAFRNLLALQPQVARLIPNPEKVTSQGQNTSIEIPADRVRVGEWLQVLPSEKIPVDGEVAIGQTTVDESMLTGESIPVMKQIGDTVAAGTLNQSGAIAIRATRTGKDTTLSQIVALVEAAQTRKAPVQKLADTVAGYFTYSVLTVAALTFTFWYFFGTHIWSDVLTVTDWHHAHHSLHTQHLAHYYATHHFCTGAQPCAPTHYSPLLLSLKLAIAVMVVACPCALGLATPTAILVGTGMAAERGLLIKGGDVLERVHQLDTVVFDKTGTLTTGCPVVTDCIEVGSRQSGVGSREDSDKGEDLATSHQPLTTHSSLLTPHSSLLQLAAAAESGSIHPLATAIQQVAKQQGLSIPVASEFHTAPGLGVSAVVEGQQVLLGNEDWLTQQGIAIDEATQTQAQTLAAAGKTTIYIAVAGQLAGLIAVMDTPRPEAKKTVESLQKMGLRVIILTGDRQEVASAIAQQLGIKQVFANIRPNGKAGVIQELQEGKQESRGAEETRSRGEIQNFPTPHSSLLTPHSSVVAMVGDGINDAPALAQADVGIALQAGTDVAMETAGIVLMGTKLTDVVEAIHLSRATFNKIRQNLFWAFAYNVCGIPIAAGVLLPISGFVLSPAAAGALMAFSSVSVVSNSLLLRRLKNRLDLN</sequence>
<evidence type="ECO:0000256" key="8">
    <source>
        <dbReference type="ARBA" id="ARBA00022796"/>
    </source>
</evidence>
<dbReference type="Gene3D" id="3.40.1110.10">
    <property type="entry name" value="Calcium-transporting ATPase, cytoplasmic domain N"/>
    <property type="match status" value="1"/>
</dbReference>
<dbReference type="InterPro" id="IPR023298">
    <property type="entry name" value="ATPase_P-typ_TM_dom_sf"/>
</dbReference>
<dbReference type="InterPro" id="IPR036412">
    <property type="entry name" value="HAD-like_sf"/>
</dbReference>
<evidence type="ECO:0000256" key="12">
    <source>
        <dbReference type="ARBA" id="ARBA00023008"/>
    </source>
</evidence>
<dbReference type="PROSITE" id="PS01047">
    <property type="entry name" value="HMA_1"/>
    <property type="match status" value="1"/>
</dbReference>
<dbReference type="InterPro" id="IPR017969">
    <property type="entry name" value="Heavy-metal-associated_CS"/>
</dbReference>
<dbReference type="InterPro" id="IPR059000">
    <property type="entry name" value="ATPase_P-type_domA"/>
</dbReference>
<dbReference type="Gene3D" id="2.70.150.10">
    <property type="entry name" value="Calcium-transporting ATPase, cytoplasmic transduction domain A"/>
    <property type="match status" value="1"/>
</dbReference>
<feature type="transmembrane region" description="Helical" evidence="17">
    <location>
        <begin position="369"/>
        <end position="391"/>
    </location>
</feature>
<keyword evidence="7" id="KW-0547">Nucleotide-binding</keyword>
<gene>
    <name evidence="19" type="primary">zntA</name>
    <name evidence="19" type="ORF">DSM107010_14260</name>
</gene>
<dbReference type="AlphaFoldDB" id="A0AB37UNZ9"/>
<keyword evidence="10" id="KW-1278">Translocase</keyword>
<evidence type="ECO:0000256" key="15">
    <source>
        <dbReference type="ARBA" id="ARBA00049289"/>
    </source>
</evidence>
<dbReference type="SFLD" id="SFLDS00003">
    <property type="entry name" value="Haloacid_Dehalogenase"/>
    <property type="match status" value="1"/>
</dbReference>
<dbReference type="EC" id="7.2.2.8" evidence="3"/>
<dbReference type="Pfam" id="PF00403">
    <property type="entry name" value="HMA"/>
    <property type="match status" value="1"/>
</dbReference>
<dbReference type="Pfam" id="PF00122">
    <property type="entry name" value="E1-E2_ATPase"/>
    <property type="match status" value="1"/>
</dbReference>
<dbReference type="SFLD" id="SFLDF00027">
    <property type="entry name" value="p-type_atpase"/>
    <property type="match status" value="1"/>
</dbReference>
<dbReference type="Gene3D" id="3.30.70.100">
    <property type="match status" value="1"/>
</dbReference>
<keyword evidence="20" id="KW-1185">Reference proteome</keyword>
<dbReference type="InterPro" id="IPR023214">
    <property type="entry name" value="HAD_sf"/>
</dbReference>
<dbReference type="InterPro" id="IPR044492">
    <property type="entry name" value="P_typ_ATPase_HD_dom"/>
</dbReference>
<evidence type="ECO:0000313" key="19">
    <source>
        <dbReference type="EMBL" id="RUT13164.1"/>
    </source>
</evidence>
<dbReference type="SUPFAM" id="SSF56784">
    <property type="entry name" value="HAD-like"/>
    <property type="match status" value="1"/>
</dbReference>
<dbReference type="InterPro" id="IPR023299">
    <property type="entry name" value="ATPase_P-typ_cyto_dom_N"/>
</dbReference>
<evidence type="ECO:0000256" key="5">
    <source>
        <dbReference type="ARBA" id="ARBA00022692"/>
    </source>
</evidence>
<feature type="transmembrane region" description="Helical" evidence="17">
    <location>
        <begin position="209"/>
        <end position="226"/>
    </location>
</feature>
<protein>
    <recommendedName>
        <fullName evidence="3">P-type Cu(+) transporter</fullName>
        <ecNumber evidence="3">7.2.2.8</ecNumber>
    </recommendedName>
</protein>
<dbReference type="SUPFAM" id="SSF81665">
    <property type="entry name" value="Calcium ATPase, transmembrane domain M"/>
    <property type="match status" value="1"/>
</dbReference>
<dbReference type="CDD" id="cd02094">
    <property type="entry name" value="P-type_ATPase_Cu-like"/>
    <property type="match status" value="1"/>
</dbReference>
<comment type="similarity">
    <text evidence="2">Belongs to the cation transport ATPase (P-type) (TC 3.A.3) family. Type IB subfamily.</text>
</comment>
<feature type="compositionally biased region" description="Basic and acidic residues" evidence="16">
    <location>
        <begin position="527"/>
        <end position="538"/>
    </location>
</feature>
<dbReference type="SUPFAM" id="SSF81653">
    <property type="entry name" value="Calcium ATPase, transduction domain A"/>
    <property type="match status" value="1"/>
</dbReference>
<evidence type="ECO:0000256" key="3">
    <source>
        <dbReference type="ARBA" id="ARBA00012517"/>
    </source>
</evidence>
<feature type="transmembrane region" description="Helical" evidence="17">
    <location>
        <begin position="447"/>
        <end position="470"/>
    </location>
</feature>
<dbReference type="PANTHER" id="PTHR43520">
    <property type="entry name" value="ATP7, ISOFORM B"/>
    <property type="match status" value="1"/>
</dbReference>
<feature type="region of interest" description="Disordered" evidence="16">
    <location>
        <begin position="522"/>
        <end position="549"/>
    </location>
</feature>
<evidence type="ECO:0000256" key="17">
    <source>
        <dbReference type="SAM" id="Phobius"/>
    </source>
</evidence>
<dbReference type="NCBIfam" id="TIGR01494">
    <property type="entry name" value="ATPase_P-type"/>
    <property type="match status" value="2"/>
</dbReference>
<keyword evidence="13" id="KW-0406">Ion transport</keyword>
<feature type="region of interest" description="Disordered" evidence="16">
    <location>
        <begin position="719"/>
        <end position="744"/>
    </location>
</feature>
<keyword evidence="6" id="KW-0479">Metal-binding</keyword>
<dbReference type="GO" id="GO:0005507">
    <property type="term" value="F:copper ion binding"/>
    <property type="evidence" value="ECO:0007669"/>
    <property type="project" value="TreeGrafter"/>
</dbReference>
<evidence type="ECO:0000256" key="7">
    <source>
        <dbReference type="ARBA" id="ARBA00022741"/>
    </source>
</evidence>
<feature type="transmembrane region" description="Helical" evidence="17">
    <location>
        <begin position="848"/>
        <end position="868"/>
    </location>
</feature>
<dbReference type="PANTHER" id="PTHR43520:SF22">
    <property type="entry name" value="COPPER-TRANSPORTING ATPASE PAA1, CHLOROPLASTIC"/>
    <property type="match status" value="1"/>
</dbReference>
<feature type="transmembrane region" description="Helical" evidence="17">
    <location>
        <begin position="140"/>
        <end position="162"/>
    </location>
</feature>
<keyword evidence="4" id="KW-0813">Transport</keyword>
<dbReference type="PROSITE" id="PS50846">
    <property type="entry name" value="HMA_2"/>
    <property type="match status" value="1"/>
</dbReference>
<evidence type="ECO:0000313" key="20">
    <source>
        <dbReference type="Proteomes" id="UP000282574"/>
    </source>
</evidence>
<organism evidence="19 20">
    <name type="scientific">Chroococcidiopsis cubana SAG 39.79</name>
    <dbReference type="NCBI Taxonomy" id="388085"/>
    <lineage>
        <taxon>Bacteria</taxon>
        <taxon>Bacillati</taxon>
        <taxon>Cyanobacteriota</taxon>
        <taxon>Cyanophyceae</taxon>
        <taxon>Chroococcidiopsidales</taxon>
        <taxon>Chroococcidiopsidaceae</taxon>
        <taxon>Chroococcidiopsis</taxon>
    </lineage>
</organism>
<dbReference type="EMBL" id="RSCK01000008">
    <property type="protein sequence ID" value="RUT13164.1"/>
    <property type="molecule type" value="Genomic_DNA"/>
</dbReference>
<dbReference type="Pfam" id="PF00702">
    <property type="entry name" value="Hydrolase"/>
    <property type="match status" value="1"/>
</dbReference>
<dbReference type="Gene3D" id="3.40.50.1000">
    <property type="entry name" value="HAD superfamily/HAD-like"/>
    <property type="match status" value="1"/>
</dbReference>
<evidence type="ECO:0000256" key="11">
    <source>
        <dbReference type="ARBA" id="ARBA00022989"/>
    </source>
</evidence>
<name>A0AB37UNZ9_9CYAN</name>
<proteinExistence type="inferred from homology"/>
<keyword evidence="12" id="KW-0186">Copper</keyword>
<evidence type="ECO:0000256" key="14">
    <source>
        <dbReference type="ARBA" id="ARBA00023136"/>
    </source>
</evidence>
<dbReference type="RefSeq" id="WP_106168973.1">
    <property type="nucleotide sequence ID" value="NZ_JAVKZF010000008.1"/>
</dbReference>
<dbReference type="GO" id="GO:0055070">
    <property type="term" value="P:copper ion homeostasis"/>
    <property type="evidence" value="ECO:0007669"/>
    <property type="project" value="TreeGrafter"/>
</dbReference>
<reference evidence="19 20" key="1">
    <citation type="journal article" date="2019" name="Genome Biol. Evol.">
        <title>Day and night: Metabolic profiles and evolutionary relationships of six axenic non-marine cyanobacteria.</title>
        <authorList>
            <person name="Will S.E."/>
            <person name="Henke P."/>
            <person name="Boedeker C."/>
            <person name="Huang S."/>
            <person name="Brinkmann H."/>
            <person name="Rohde M."/>
            <person name="Jarek M."/>
            <person name="Friedl T."/>
            <person name="Seufert S."/>
            <person name="Schumacher M."/>
            <person name="Overmann J."/>
            <person name="Neumann-Schaal M."/>
            <person name="Petersen J."/>
        </authorList>
    </citation>
    <scope>NUCLEOTIDE SEQUENCE [LARGE SCALE GENOMIC DNA]</scope>
    <source>
        <strain evidence="19 20">SAG 39.79</strain>
    </source>
</reference>
<keyword evidence="9" id="KW-0067">ATP-binding</keyword>
<dbReference type="InterPro" id="IPR008250">
    <property type="entry name" value="ATPase_P-typ_transduc_dom_A_sf"/>
</dbReference>
<dbReference type="Proteomes" id="UP000282574">
    <property type="component" value="Unassembled WGS sequence"/>
</dbReference>
<comment type="catalytic activity">
    <reaction evidence="15">
        <text>Cu(+)(in) + ATP + H2O = Cu(+)(out) + ADP + phosphate + H(+)</text>
        <dbReference type="Rhea" id="RHEA:25792"/>
        <dbReference type="ChEBI" id="CHEBI:15377"/>
        <dbReference type="ChEBI" id="CHEBI:15378"/>
        <dbReference type="ChEBI" id="CHEBI:30616"/>
        <dbReference type="ChEBI" id="CHEBI:43474"/>
        <dbReference type="ChEBI" id="CHEBI:49552"/>
        <dbReference type="ChEBI" id="CHEBI:456216"/>
        <dbReference type="EC" id="7.2.2.8"/>
    </reaction>
</comment>
<dbReference type="GO" id="GO:0016887">
    <property type="term" value="F:ATP hydrolysis activity"/>
    <property type="evidence" value="ECO:0007669"/>
    <property type="project" value="InterPro"/>
</dbReference>
<feature type="compositionally biased region" description="Basic and acidic residues" evidence="16">
    <location>
        <begin position="720"/>
        <end position="736"/>
    </location>
</feature>
<evidence type="ECO:0000256" key="6">
    <source>
        <dbReference type="ARBA" id="ARBA00022723"/>
    </source>
</evidence>
<feature type="compositionally biased region" description="Low complexity" evidence="16">
    <location>
        <begin position="539"/>
        <end position="549"/>
    </location>
</feature>